<dbReference type="InterPro" id="IPR050222">
    <property type="entry name" value="MATE_MdtK"/>
</dbReference>
<evidence type="ECO:0000256" key="2">
    <source>
        <dbReference type="SAM" id="Phobius"/>
    </source>
</evidence>
<keyword evidence="2" id="KW-1133">Transmembrane helix</keyword>
<comment type="caution">
    <text evidence="3">The sequence shown here is derived from an EMBL/GenBank/DDBJ whole genome shotgun (WGS) entry which is preliminary data.</text>
</comment>
<dbReference type="OrthoDB" id="9780160at2"/>
<keyword evidence="2" id="KW-0472">Membrane</keyword>
<gene>
    <name evidence="3" type="ORF">CLG96_04320</name>
</gene>
<feature type="transmembrane region" description="Helical" evidence="2">
    <location>
        <begin position="173"/>
        <end position="197"/>
    </location>
</feature>
<evidence type="ECO:0000256" key="1">
    <source>
        <dbReference type="ARBA" id="ARBA00022448"/>
    </source>
</evidence>
<dbReference type="Pfam" id="PF01554">
    <property type="entry name" value="MatE"/>
    <property type="match status" value="2"/>
</dbReference>
<organism evidence="3 4">
    <name type="scientific">Sphingomonas oleivorans</name>
    <dbReference type="NCBI Taxonomy" id="1735121"/>
    <lineage>
        <taxon>Bacteria</taxon>
        <taxon>Pseudomonadati</taxon>
        <taxon>Pseudomonadota</taxon>
        <taxon>Alphaproteobacteria</taxon>
        <taxon>Sphingomonadales</taxon>
        <taxon>Sphingomonadaceae</taxon>
        <taxon>Sphingomonas</taxon>
    </lineage>
</organism>
<dbReference type="Proteomes" id="UP000244162">
    <property type="component" value="Unassembled WGS sequence"/>
</dbReference>
<name>A0A2T5G3B5_9SPHN</name>
<proteinExistence type="predicted"/>
<dbReference type="EMBL" id="NWBU01000004">
    <property type="protein sequence ID" value="PTQ13601.1"/>
    <property type="molecule type" value="Genomic_DNA"/>
</dbReference>
<reference evidence="3 4" key="1">
    <citation type="submission" date="2017-09" db="EMBL/GenBank/DDBJ databases">
        <title>Sphingomonas panjinensis sp.nov., isolated from oil-contaminated soil.</title>
        <authorList>
            <person name="Wang L."/>
            <person name="Chen L."/>
        </authorList>
    </citation>
    <scope>NUCLEOTIDE SEQUENCE [LARGE SCALE GENOMIC DNA]</scope>
    <source>
        <strain evidence="3 4">FW-11</strain>
    </source>
</reference>
<keyword evidence="1" id="KW-0813">Transport</keyword>
<feature type="transmembrane region" description="Helical" evidence="2">
    <location>
        <begin position="340"/>
        <end position="363"/>
    </location>
</feature>
<dbReference type="AlphaFoldDB" id="A0A2T5G3B5"/>
<keyword evidence="2" id="KW-0812">Transmembrane</keyword>
<protein>
    <submittedName>
        <fullName evidence="3">MATE family efflux transporter</fullName>
    </submittedName>
</protein>
<evidence type="ECO:0000313" key="3">
    <source>
        <dbReference type="EMBL" id="PTQ13601.1"/>
    </source>
</evidence>
<feature type="transmembrane region" description="Helical" evidence="2">
    <location>
        <begin position="144"/>
        <end position="161"/>
    </location>
</feature>
<dbReference type="PANTHER" id="PTHR43298">
    <property type="entry name" value="MULTIDRUG RESISTANCE PROTEIN NORM-RELATED"/>
    <property type="match status" value="1"/>
</dbReference>
<dbReference type="PANTHER" id="PTHR43298:SF2">
    <property type="entry name" value="FMN_FAD EXPORTER YEEO-RELATED"/>
    <property type="match status" value="1"/>
</dbReference>
<evidence type="ECO:0000313" key="4">
    <source>
        <dbReference type="Proteomes" id="UP000244162"/>
    </source>
</evidence>
<sequence length="432" mass="44243">MLTSLNWTLMHLIDVAIVGQFGTSELGSLAAGRTLTFITIVMGLAALSGVLVHSARADGARDARATGDYFRAGLIFALGLGIACMAVLLFWAGPLIRLAGVAPDMAEGGTAVVRAMALAYPAQFLLAAAAHFLEGVSRPRRVTVVNLAMLPLNALLAWAWVGGHLGLPALGAVGAALATATVSALGAAAMLVSAWTLPDAGPRGVRDLSAPAWRRAVADTPALIRFGTVPALASGLELAGFSWLIALSTQLGAVSAAAFQTVFSLHNLAFSMALGFGSAAGVRVGNAVGAQDYGAALPRSLIAAGLAVIGMGALSLFLFLGSDPAVRPFTNDPAVARLAAGLLALLAPFMIFDGLQLVFVYVLRSLGDQVAAGINGIFAFFLVTGGLGWWLVRAGLGAPALIVASAAGMVVAALLQGGRLWWVSWRRPRSSR</sequence>
<dbReference type="GO" id="GO:0005886">
    <property type="term" value="C:plasma membrane"/>
    <property type="evidence" value="ECO:0007669"/>
    <property type="project" value="TreeGrafter"/>
</dbReference>
<dbReference type="InterPro" id="IPR002528">
    <property type="entry name" value="MATE_fam"/>
</dbReference>
<dbReference type="GO" id="GO:0015297">
    <property type="term" value="F:antiporter activity"/>
    <property type="evidence" value="ECO:0007669"/>
    <property type="project" value="InterPro"/>
</dbReference>
<feature type="transmembrane region" description="Helical" evidence="2">
    <location>
        <begin position="34"/>
        <end position="52"/>
    </location>
</feature>
<dbReference type="GO" id="GO:0042910">
    <property type="term" value="F:xenobiotic transmembrane transporter activity"/>
    <property type="evidence" value="ECO:0007669"/>
    <property type="project" value="InterPro"/>
</dbReference>
<feature type="transmembrane region" description="Helical" evidence="2">
    <location>
        <begin position="301"/>
        <end position="320"/>
    </location>
</feature>
<feature type="transmembrane region" description="Helical" evidence="2">
    <location>
        <begin position="112"/>
        <end position="132"/>
    </location>
</feature>
<feature type="transmembrane region" description="Helical" evidence="2">
    <location>
        <begin position="269"/>
        <end position="289"/>
    </location>
</feature>
<feature type="transmembrane region" description="Helical" evidence="2">
    <location>
        <begin position="73"/>
        <end position="92"/>
    </location>
</feature>
<keyword evidence="4" id="KW-1185">Reference proteome</keyword>
<feature type="transmembrane region" description="Helical" evidence="2">
    <location>
        <begin position="370"/>
        <end position="392"/>
    </location>
</feature>
<feature type="transmembrane region" description="Helical" evidence="2">
    <location>
        <begin position="398"/>
        <end position="422"/>
    </location>
</feature>
<dbReference type="NCBIfam" id="TIGR00797">
    <property type="entry name" value="matE"/>
    <property type="match status" value="1"/>
</dbReference>
<accession>A0A2T5G3B5</accession>